<proteinExistence type="predicted"/>
<evidence type="ECO:0000313" key="1">
    <source>
        <dbReference type="EMBL" id="EAC1535214.1"/>
    </source>
</evidence>
<dbReference type="RefSeq" id="WP_001580125.1">
    <property type="nucleotide sequence ID" value="NZ_BFLT01000011.1"/>
</dbReference>
<protein>
    <submittedName>
        <fullName evidence="1">Uncharacterized protein</fullName>
    </submittedName>
</protein>
<organism evidence="1 2">
    <name type="scientific">Escherichia coli</name>
    <dbReference type="NCBI Taxonomy" id="562"/>
    <lineage>
        <taxon>Bacteria</taxon>
        <taxon>Pseudomonadati</taxon>
        <taxon>Pseudomonadota</taxon>
        <taxon>Gammaproteobacteria</taxon>
        <taxon>Enterobacterales</taxon>
        <taxon>Enterobacteriaceae</taxon>
        <taxon>Escherichia</taxon>
    </lineage>
</organism>
<gene>
    <name evidence="1" type="ORF">D9J61_24960</name>
</gene>
<dbReference type="EMBL" id="AAAGZE010000132">
    <property type="protein sequence ID" value="EAC1535214.1"/>
    <property type="molecule type" value="Genomic_DNA"/>
</dbReference>
<evidence type="ECO:0000313" key="2">
    <source>
        <dbReference type="Proteomes" id="UP000382540"/>
    </source>
</evidence>
<reference evidence="1 2" key="1">
    <citation type="submission" date="2018-10" db="EMBL/GenBank/DDBJ databases">
        <authorList>
            <consortium name="NARMS: The National Antimicrobial Resistance Monitoring System"/>
        </authorList>
    </citation>
    <scope>NUCLEOTIDE SEQUENCE [LARGE SCALE GENOMIC DNA]</scope>
    <source>
        <strain evidence="1 2">CVM N17EC1330</strain>
    </source>
</reference>
<accession>A0A3K0K1H5</accession>
<name>A0A3K0K1H5_ECOLX</name>
<dbReference type="Proteomes" id="UP000382540">
    <property type="component" value="Unassembled WGS sequence"/>
</dbReference>
<sequence length="87" mass="9923">MDEKIKSLKPGIVIRDISGYYDTETYDILYVHADGKCQYSNDIFNNKGDAEIAATTVNKELVANESWDYFMPSSTSMNWKVVLYIPS</sequence>
<comment type="caution">
    <text evidence="1">The sequence shown here is derived from an EMBL/GenBank/DDBJ whole genome shotgun (WGS) entry which is preliminary data.</text>
</comment>
<dbReference type="AlphaFoldDB" id="A0A3K0K1H5"/>